<reference evidence="1" key="2">
    <citation type="journal article" date="2015" name="Fish Shellfish Immunol.">
        <title>Early steps in the European eel (Anguilla anguilla)-Vibrio vulnificus interaction in the gills: Role of the RtxA13 toxin.</title>
        <authorList>
            <person name="Callol A."/>
            <person name="Pajuelo D."/>
            <person name="Ebbesson L."/>
            <person name="Teles M."/>
            <person name="MacKenzie S."/>
            <person name="Amaro C."/>
        </authorList>
    </citation>
    <scope>NUCLEOTIDE SEQUENCE</scope>
</reference>
<name>A0A0E9X985_ANGAN</name>
<sequence length="78" mass="9122">MNFLLWLKKTTHFGQMIILLCNCPPLWPLKNICSFISPLYTKSCLHQISLGMFSVNSFSESISSRQLTFYLKFAWGWI</sequence>
<evidence type="ECO:0000313" key="1">
    <source>
        <dbReference type="EMBL" id="JAH98410.1"/>
    </source>
</evidence>
<dbReference type="AlphaFoldDB" id="A0A0E9X985"/>
<organism evidence="1">
    <name type="scientific">Anguilla anguilla</name>
    <name type="common">European freshwater eel</name>
    <name type="synonym">Muraena anguilla</name>
    <dbReference type="NCBI Taxonomy" id="7936"/>
    <lineage>
        <taxon>Eukaryota</taxon>
        <taxon>Metazoa</taxon>
        <taxon>Chordata</taxon>
        <taxon>Craniata</taxon>
        <taxon>Vertebrata</taxon>
        <taxon>Euteleostomi</taxon>
        <taxon>Actinopterygii</taxon>
        <taxon>Neopterygii</taxon>
        <taxon>Teleostei</taxon>
        <taxon>Anguilliformes</taxon>
        <taxon>Anguillidae</taxon>
        <taxon>Anguilla</taxon>
    </lineage>
</organism>
<dbReference type="EMBL" id="GBXM01010167">
    <property type="protein sequence ID" value="JAH98410.1"/>
    <property type="molecule type" value="Transcribed_RNA"/>
</dbReference>
<proteinExistence type="predicted"/>
<reference evidence="1" key="1">
    <citation type="submission" date="2014-11" db="EMBL/GenBank/DDBJ databases">
        <authorList>
            <person name="Amaro Gonzalez C."/>
        </authorList>
    </citation>
    <scope>NUCLEOTIDE SEQUENCE</scope>
</reference>
<protein>
    <submittedName>
        <fullName evidence="1">Uncharacterized protein</fullName>
    </submittedName>
</protein>
<accession>A0A0E9X985</accession>